<feature type="transmembrane region" description="Helical" evidence="1">
    <location>
        <begin position="125"/>
        <end position="145"/>
    </location>
</feature>
<dbReference type="GO" id="GO:0005886">
    <property type="term" value="C:plasma membrane"/>
    <property type="evidence" value="ECO:0007669"/>
    <property type="project" value="TreeGrafter"/>
</dbReference>
<dbReference type="EMBL" id="FPHJ01000055">
    <property type="protein sequence ID" value="SFV66955.1"/>
    <property type="molecule type" value="Genomic_DNA"/>
</dbReference>
<dbReference type="InterPro" id="IPR032816">
    <property type="entry name" value="VTT_dom"/>
</dbReference>
<feature type="transmembrane region" description="Helical" evidence="1">
    <location>
        <begin position="56"/>
        <end position="80"/>
    </location>
</feature>
<sequence length="192" mass="22142">MIFSYCYKKVLKWAESKFAIYYLSLISFLESCILPYPPPDVMLAPMVLKKPNNAYYLAILTTIFSVIGGVFGYLLGMFGLELIEPFLRKMHYLDKLEIIKIWFNAYGIWLVFIAGFSPIPYKLFTIMAGILSMSLIPFVLISFIARGLRFFMVAGLVKTFGNQCDLWLKKYIDRLGWIIVIIFILIGGYLYA</sequence>
<dbReference type="AlphaFoldDB" id="A0A1W1CMI7"/>
<feature type="transmembrane region" description="Helical" evidence="1">
    <location>
        <begin position="18"/>
        <end position="36"/>
    </location>
</feature>
<protein>
    <submittedName>
        <fullName evidence="3">FIG139438: lipoprotein B</fullName>
    </submittedName>
</protein>
<feature type="domain" description="VTT" evidence="2">
    <location>
        <begin position="53"/>
        <end position="156"/>
    </location>
</feature>
<keyword evidence="1" id="KW-0472">Membrane</keyword>
<dbReference type="InterPro" id="IPR051311">
    <property type="entry name" value="DedA_domain"/>
</dbReference>
<reference evidence="3" key="1">
    <citation type="submission" date="2016-10" db="EMBL/GenBank/DDBJ databases">
        <authorList>
            <person name="de Groot N.N."/>
        </authorList>
    </citation>
    <scope>NUCLEOTIDE SEQUENCE</scope>
</reference>
<dbReference type="PANTHER" id="PTHR42709:SF11">
    <property type="entry name" value="DEDA FAMILY PROTEIN"/>
    <property type="match status" value="1"/>
</dbReference>
<keyword evidence="1" id="KW-1133">Transmembrane helix</keyword>
<proteinExistence type="predicted"/>
<organism evidence="3">
    <name type="scientific">hydrothermal vent metagenome</name>
    <dbReference type="NCBI Taxonomy" id="652676"/>
    <lineage>
        <taxon>unclassified sequences</taxon>
        <taxon>metagenomes</taxon>
        <taxon>ecological metagenomes</taxon>
    </lineage>
</organism>
<evidence type="ECO:0000313" key="3">
    <source>
        <dbReference type="EMBL" id="SFV66955.1"/>
    </source>
</evidence>
<evidence type="ECO:0000259" key="2">
    <source>
        <dbReference type="Pfam" id="PF09335"/>
    </source>
</evidence>
<keyword evidence="3" id="KW-0449">Lipoprotein</keyword>
<dbReference type="Pfam" id="PF09335">
    <property type="entry name" value="VTT_dom"/>
    <property type="match status" value="1"/>
</dbReference>
<feature type="transmembrane region" description="Helical" evidence="1">
    <location>
        <begin position="175"/>
        <end position="191"/>
    </location>
</feature>
<keyword evidence="1" id="KW-0812">Transmembrane</keyword>
<evidence type="ECO:0000256" key="1">
    <source>
        <dbReference type="SAM" id="Phobius"/>
    </source>
</evidence>
<name>A0A1W1CMI7_9ZZZZ</name>
<accession>A0A1W1CMI7</accession>
<dbReference type="PANTHER" id="PTHR42709">
    <property type="entry name" value="ALKALINE PHOSPHATASE LIKE PROTEIN"/>
    <property type="match status" value="1"/>
</dbReference>
<feature type="transmembrane region" description="Helical" evidence="1">
    <location>
        <begin position="101"/>
        <end position="119"/>
    </location>
</feature>
<gene>
    <name evidence="3" type="ORF">MNB_SUP05-5-863</name>
</gene>